<gene>
    <name evidence="1" type="ORF">J2S42_000068</name>
</gene>
<dbReference type="Proteomes" id="UP001240236">
    <property type="component" value="Unassembled WGS sequence"/>
</dbReference>
<sequence>MTDLSTGPRALNPAELAGAVEDGVECGTCASPPTAGTLGYDRTRADQPAVWTYECAAGHTWTDTSS</sequence>
<proteinExistence type="predicted"/>
<protein>
    <submittedName>
        <fullName evidence="1">Uncharacterized protein</fullName>
    </submittedName>
</protein>
<accession>A0AAE3VTJ3</accession>
<dbReference type="RefSeq" id="WP_307234002.1">
    <property type="nucleotide sequence ID" value="NZ_JAUSUZ010000001.1"/>
</dbReference>
<organism evidence="1 2">
    <name type="scientific">Catenuloplanes indicus</name>
    <dbReference type="NCBI Taxonomy" id="137267"/>
    <lineage>
        <taxon>Bacteria</taxon>
        <taxon>Bacillati</taxon>
        <taxon>Actinomycetota</taxon>
        <taxon>Actinomycetes</taxon>
        <taxon>Micromonosporales</taxon>
        <taxon>Micromonosporaceae</taxon>
        <taxon>Catenuloplanes</taxon>
    </lineage>
</organism>
<name>A0AAE3VTJ3_9ACTN</name>
<evidence type="ECO:0000313" key="1">
    <source>
        <dbReference type="EMBL" id="MDQ0363399.1"/>
    </source>
</evidence>
<evidence type="ECO:0000313" key="2">
    <source>
        <dbReference type="Proteomes" id="UP001240236"/>
    </source>
</evidence>
<dbReference type="AlphaFoldDB" id="A0AAE3VTJ3"/>
<dbReference type="EMBL" id="JAUSUZ010000001">
    <property type="protein sequence ID" value="MDQ0363399.1"/>
    <property type="molecule type" value="Genomic_DNA"/>
</dbReference>
<reference evidence="1 2" key="1">
    <citation type="submission" date="2023-07" db="EMBL/GenBank/DDBJ databases">
        <title>Sequencing the genomes of 1000 actinobacteria strains.</title>
        <authorList>
            <person name="Klenk H.-P."/>
        </authorList>
    </citation>
    <scope>NUCLEOTIDE SEQUENCE [LARGE SCALE GENOMIC DNA]</scope>
    <source>
        <strain evidence="1 2">DSM 44709</strain>
    </source>
</reference>
<keyword evidence="2" id="KW-1185">Reference proteome</keyword>
<comment type="caution">
    <text evidence="1">The sequence shown here is derived from an EMBL/GenBank/DDBJ whole genome shotgun (WGS) entry which is preliminary data.</text>
</comment>